<accession>A0ABD0J4E5</accession>
<evidence type="ECO:0000313" key="2">
    <source>
        <dbReference type="Proteomes" id="UP001519460"/>
    </source>
</evidence>
<dbReference type="EMBL" id="JACVVK020000662">
    <property type="protein sequence ID" value="KAK7458927.1"/>
    <property type="molecule type" value="Genomic_DNA"/>
</dbReference>
<proteinExistence type="predicted"/>
<gene>
    <name evidence="1" type="ORF">BaRGS_00039058</name>
</gene>
<dbReference type="PROSITE" id="PS51257">
    <property type="entry name" value="PROKAR_LIPOPROTEIN"/>
    <property type="match status" value="1"/>
</dbReference>
<dbReference type="Proteomes" id="UP001519460">
    <property type="component" value="Unassembled WGS sequence"/>
</dbReference>
<evidence type="ECO:0000313" key="1">
    <source>
        <dbReference type="EMBL" id="KAK7458927.1"/>
    </source>
</evidence>
<keyword evidence="2" id="KW-1185">Reference proteome</keyword>
<organism evidence="1 2">
    <name type="scientific">Batillaria attramentaria</name>
    <dbReference type="NCBI Taxonomy" id="370345"/>
    <lineage>
        <taxon>Eukaryota</taxon>
        <taxon>Metazoa</taxon>
        <taxon>Spiralia</taxon>
        <taxon>Lophotrochozoa</taxon>
        <taxon>Mollusca</taxon>
        <taxon>Gastropoda</taxon>
        <taxon>Caenogastropoda</taxon>
        <taxon>Sorbeoconcha</taxon>
        <taxon>Cerithioidea</taxon>
        <taxon>Batillariidae</taxon>
        <taxon>Batillaria</taxon>
    </lineage>
</organism>
<sequence>MLDSRVGSGMGAHSSLLMIMACLSHGPCTISQDGGMLRNSRHLLEESSHERVVSRELDITLHRHPSSD</sequence>
<protein>
    <recommendedName>
        <fullName evidence="3">Secreted protein</fullName>
    </recommendedName>
</protein>
<reference evidence="1 2" key="1">
    <citation type="journal article" date="2023" name="Sci. Data">
        <title>Genome assembly of the Korean intertidal mud-creeper Batillaria attramentaria.</title>
        <authorList>
            <person name="Patra A.K."/>
            <person name="Ho P.T."/>
            <person name="Jun S."/>
            <person name="Lee S.J."/>
            <person name="Kim Y."/>
            <person name="Won Y.J."/>
        </authorList>
    </citation>
    <scope>NUCLEOTIDE SEQUENCE [LARGE SCALE GENOMIC DNA]</scope>
    <source>
        <strain evidence="1">Wonlab-2016</strain>
    </source>
</reference>
<evidence type="ECO:0008006" key="3">
    <source>
        <dbReference type="Google" id="ProtNLM"/>
    </source>
</evidence>
<comment type="caution">
    <text evidence="1">The sequence shown here is derived from an EMBL/GenBank/DDBJ whole genome shotgun (WGS) entry which is preliminary data.</text>
</comment>
<dbReference type="AlphaFoldDB" id="A0ABD0J4E5"/>
<name>A0ABD0J4E5_9CAEN</name>